<organism evidence="2 3">
    <name type="scientific">Caligus rogercresseyi</name>
    <name type="common">Sea louse</name>
    <dbReference type="NCBI Taxonomy" id="217165"/>
    <lineage>
        <taxon>Eukaryota</taxon>
        <taxon>Metazoa</taxon>
        <taxon>Ecdysozoa</taxon>
        <taxon>Arthropoda</taxon>
        <taxon>Crustacea</taxon>
        <taxon>Multicrustacea</taxon>
        <taxon>Hexanauplia</taxon>
        <taxon>Copepoda</taxon>
        <taxon>Siphonostomatoida</taxon>
        <taxon>Caligidae</taxon>
        <taxon>Caligus</taxon>
    </lineage>
</organism>
<feature type="region of interest" description="Disordered" evidence="1">
    <location>
        <begin position="82"/>
        <end position="101"/>
    </location>
</feature>
<sequence length="224" mass="25346">MATRTPETIAPDGEYLPDDHSTGFSTIRNRFQALTEDLGLRNVLSVLSEVLSRPPEAVAVLGEDYLGYYLLLQDEALNGAAEGLDGTQGDPDCEEDDDRDGVTCKPKWVSIVPLPAGTTANWNTMISYLKTTGHRFHNLKQHRIHLKDCLLMWDNARSHAVTDTRDFLTRRDVEQVKQSPYSPELNLCDRYLFRKLNLGPRRRHTDRAAGGEEVSEDELIDHLR</sequence>
<dbReference type="EMBL" id="CP045904">
    <property type="protein sequence ID" value="QQP36170.1"/>
    <property type="molecule type" value="Genomic_DNA"/>
</dbReference>
<evidence type="ECO:0000256" key="1">
    <source>
        <dbReference type="SAM" id="MobiDB-lite"/>
    </source>
</evidence>
<dbReference type="GO" id="GO:0003676">
    <property type="term" value="F:nucleic acid binding"/>
    <property type="evidence" value="ECO:0007669"/>
    <property type="project" value="InterPro"/>
</dbReference>
<dbReference type="AlphaFoldDB" id="A0A7T8GR43"/>
<evidence type="ECO:0000313" key="3">
    <source>
        <dbReference type="Proteomes" id="UP000595437"/>
    </source>
</evidence>
<gene>
    <name evidence="2" type="ORF">FKW44_021179</name>
</gene>
<dbReference type="OrthoDB" id="10017160at2759"/>
<protein>
    <submittedName>
        <fullName evidence="2">Uncharacterized protein</fullName>
    </submittedName>
</protein>
<name>A0A7T8GR43_CALRO</name>
<feature type="region of interest" description="Disordered" evidence="1">
    <location>
        <begin position="202"/>
        <end position="224"/>
    </location>
</feature>
<dbReference type="InterPro" id="IPR036397">
    <property type="entry name" value="RNaseH_sf"/>
</dbReference>
<feature type="compositionally biased region" description="Acidic residues" evidence="1">
    <location>
        <begin position="213"/>
        <end position="224"/>
    </location>
</feature>
<proteinExistence type="predicted"/>
<reference evidence="3" key="1">
    <citation type="submission" date="2021-01" db="EMBL/GenBank/DDBJ databases">
        <title>Caligus Genome Assembly.</title>
        <authorList>
            <person name="Gallardo-Escarate C."/>
        </authorList>
    </citation>
    <scope>NUCLEOTIDE SEQUENCE [LARGE SCALE GENOMIC DNA]</scope>
</reference>
<dbReference type="Gene3D" id="3.30.420.10">
    <property type="entry name" value="Ribonuclease H-like superfamily/Ribonuclease H"/>
    <property type="match status" value="1"/>
</dbReference>
<dbReference type="Proteomes" id="UP000595437">
    <property type="component" value="Chromosome 15"/>
</dbReference>
<keyword evidence="3" id="KW-1185">Reference proteome</keyword>
<evidence type="ECO:0000313" key="2">
    <source>
        <dbReference type="EMBL" id="QQP36170.1"/>
    </source>
</evidence>
<accession>A0A7T8GR43</accession>
<feature type="region of interest" description="Disordered" evidence="1">
    <location>
        <begin position="1"/>
        <end position="21"/>
    </location>
</feature>